<name>A0A9W8QXR5_9HYPO</name>
<dbReference type="Gene3D" id="1.10.287.410">
    <property type="match status" value="1"/>
</dbReference>
<sequence length="175" mass="19608">MLFNALVDERWGSLGAYRHLCRSKTISNPLNGTACAEMEAAYPVCYKFGQLCSSTYDANICSEASKRCAAVWEPFYREVVRGGRNPYDDRAKCTTPPMCGHLGMEQVEKYMNSENLQRALGFERAVNYSVVNMDLNMEWATHPDVVIPSTRELTNILDDKATPILVVNGNNDVIV</sequence>
<gene>
    <name evidence="6" type="ORF">NW755_011874</name>
</gene>
<dbReference type="InterPro" id="IPR029058">
    <property type="entry name" value="AB_hydrolase_fold"/>
</dbReference>
<evidence type="ECO:0000313" key="6">
    <source>
        <dbReference type="EMBL" id="KAJ4180380.1"/>
    </source>
</evidence>
<dbReference type="InterPro" id="IPR001563">
    <property type="entry name" value="Peptidase_S10"/>
</dbReference>
<protein>
    <submittedName>
        <fullName evidence="6">Uncharacterized protein</fullName>
    </submittedName>
</protein>
<dbReference type="Gene3D" id="3.40.50.1820">
    <property type="entry name" value="alpha/beta hydrolase"/>
    <property type="match status" value="1"/>
</dbReference>
<comment type="caution">
    <text evidence="6">The sequence shown here is derived from an EMBL/GenBank/DDBJ whole genome shotgun (WGS) entry which is preliminary data.</text>
</comment>
<evidence type="ECO:0000256" key="5">
    <source>
        <dbReference type="ARBA" id="ARBA00023180"/>
    </source>
</evidence>
<evidence type="ECO:0000256" key="2">
    <source>
        <dbReference type="ARBA" id="ARBA00022645"/>
    </source>
</evidence>
<dbReference type="Proteomes" id="UP001152087">
    <property type="component" value="Unassembled WGS sequence"/>
</dbReference>
<keyword evidence="5" id="KW-0325">Glycoprotein</keyword>
<keyword evidence="7" id="KW-1185">Reference proteome</keyword>
<evidence type="ECO:0000313" key="7">
    <source>
        <dbReference type="Proteomes" id="UP001152087"/>
    </source>
</evidence>
<dbReference type="AlphaFoldDB" id="A0A9W8QXR5"/>
<dbReference type="GO" id="GO:0004185">
    <property type="term" value="F:serine-type carboxypeptidase activity"/>
    <property type="evidence" value="ECO:0007669"/>
    <property type="project" value="InterPro"/>
</dbReference>
<dbReference type="SUPFAM" id="SSF53474">
    <property type="entry name" value="alpha/beta-Hydrolases"/>
    <property type="match status" value="1"/>
</dbReference>
<organism evidence="6 7">
    <name type="scientific">Fusarium falciforme</name>
    <dbReference type="NCBI Taxonomy" id="195108"/>
    <lineage>
        <taxon>Eukaryota</taxon>
        <taxon>Fungi</taxon>
        <taxon>Dikarya</taxon>
        <taxon>Ascomycota</taxon>
        <taxon>Pezizomycotina</taxon>
        <taxon>Sordariomycetes</taxon>
        <taxon>Hypocreomycetidae</taxon>
        <taxon>Hypocreales</taxon>
        <taxon>Nectriaceae</taxon>
        <taxon>Fusarium</taxon>
        <taxon>Fusarium solani species complex</taxon>
    </lineage>
</organism>
<keyword evidence="3" id="KW-0645">Protease</keyword>
<evidence type="ECO:0000256" key="4">
    <source>
        <dbReference type="ARBA" id="ARBA00022801"/>
    </source>
</evidence>
<dbReference type="EMBL" id="JAOQAV010000049">
    <property type="protein sequence ID" value="KAJ4180380.1"/>
    <property type="molecule type" value="Genomic_DNA"/>
</dbReference>
<dbReference type="GO" id="GO:0006508">
    <property type="term" value="P:proteolysis"/>
    <property type="evidence" value="ECO:0007669"/>
    <property type="project" value="UniProtKB-KW"/>
</dbReference>
<comment type="similarity">
    <text evidence="1">Belongs to the peptidase S10 family.</text>
</comment>
<proteinExistence type="inferred from homology"/>
<dbReference type="Pfam" id="PF00450">
    <property type="entry name" value="Peptidase_S10"/>
    <property type="match status" value="1"/>
</dbReference>
<evidence type="ECO:0000256" key="3">
    <source>
        <dbReference type="ARBA" id="ARBA00022670"/>
    </source>
</evidence>
<evidence type="ECO:0000256" key="1">
    <source>
        <dbReference type="ARBA" id="ARBA00009431"/>
    </source>
</evidence>
<accession>A0A9W8QXR5</accession>
<keyword evidence="4" id="KW-0378">Hydrolase</keyword>
<keyword evidence="2" id="KW-0121">Carboxypeptidase</keyword>
<reference evidence="6" key="1">
    <citation type="submission" date="2022-09" db="EMBL/GenBank/DDBJ databases">
        <title>Fusarium specimens isolated from Avocado Roots.</title>
        <authorList>
            <person name="Stajich J."/>
            <person name="Roper C."/>
            <person name="Heimlech-Rivalta G."/>
        </authorList>
    </citation>
    <scope>NUCLEOTIDE SEQUENCE</scope>
    <source>
        <strain evidence="6">A02</strain>
    </source>
</reference>